<proteinExistence type="predicted"/>
<evidence type="ECO:0000256" key="4">
    <source>
        <dbReference type="ARBA" id="ARBA00022989"/>
    </source>
</evidence>
<feature type="transmembrane region" description="Helical" evidence="6">
    <location>
        <begin position="231"/>
        <end position="253"/>
    </location>
</feature>
<feature type="transmembrane region" description="Helical" evidence="6">
    <location>
        <begin position="143"/>
        <end position="162"/>
    </location>
</feature>
<dbReference type="PANTHER" id="PTHR43791">
    <property type="entry name" value="PERMEASE-RELATED"/>
    <property type="match status" value="1"/>
</dbReference>
<keyword evidence="3 6" id="KW-0812">Transmembrane</keyword>
<sequence>MSRIQEISALSVDEPPSFHLKFRTAIRGEEVSNAFGADEEISRETALTALTAAEERKLIRKVDWRLLPLLSMLYLMKKIDENNASNARIMNKGTNENILTQLGITSDQFGMITILYIVPYILAEIPSNLVLKRISPSRWQSRIMKTWGLITACTSAVTNLAGLYTVRFLLGLAEAGMFPAIILQLTYWYRPDEIAVRLVWIFTVGNIAGIIGGILAYAFHLVSGAYNISGWQWLFIVEGALTIVLAFVVWLFLPDFPATTKWLSPTEKAFLQARLPQNSPRAVEKNFVLKEILTTLRDKRLWLFTLSWALMTTGSSGVKFYQPTIISNMGFSGIATAQILNIPMSVVTIALLLGSGWASNKARIPVPLFPIFSCVITVACYSVLVAYPHDIGVYIAMIIGNAFSIAWFPMMWSWRSQTVNGATGSAFAIGFVNSYGQIGDAIGPQMFQDVYEPRYQLPFGLAMGLVSLCGVTNGYTCTMTPTQQDHIVLLVDTPFFENLPAWVTDNFTVTPGGYHDGQPSRNKLVIFADGTYLEFFNWYDKPPALDDEKLPMRFWGPKTPGLIDFAITDTTHSAEESVGTVNERLSEGPEKDAGLGIKFGKPIAGSRQKADGVEISWKVTRPEFSQGDKTPGQELFADGRIDVPFFCHDVTPRAGRVPSEDEKKTTHPCGATGIAACEILVPKHLLIEYARVYSKILGSKFEPAVGQSSYIFDIGVPQGPSRSTVVVRAAESEKDIKRMQERGIGISDLVLAVKADAPGGDAKRPLGSTGIESTIWLEK</sequence>
<dbReference type="Pfam" id="PF13468">
    <property type="entry name" value="Glyoxalase_3"/>
    <property type="match status" value="1"/>
</dbReference>
<feature type="transmembrane region" description="Helical" evidence="6">
    <location>
        <begin position="333"/>
        <end position="354"/>
    </location>
</feature>
<feature type="transmembrane region" description="Helical" evidence="6">
    <location>
        <begin position="366"/>
        <end position="385"/>
    </location>
</feature>
<dbReference type="Gene3D" id="3.10.180.10">
    <property type="entry name" value="2,3-Dihydroxybiphenyl 1,2-Dioxygenase, domain 1"/>
    <property type="match status" value="1"/>
</dbReference>
<name>A0A8H3ZUT2_9PEZI</name>
<reference evidence="8 9" key="1">
    <citation type="submission" date="2019-12" db="EMBL/GenBank/DDBJ databases">
        <title>A genome sequence resource for the geographically widespread anthracnose pathogen Colletotrichum asianum.</title>
        <authorList>
            <person name="Meng Y."/>
        </authorList>
    </citation>
    <scope>NUCLEOTIDE SEQUENCE [LARGE SCALE GENOMIC DNA]</scope>
    <source>
        <strain evidence="8 9">ICMP 18580</strain>
    </source>
</reference>
<evidence type="ECO:0000256" key="1">
    <source>
        <dbReference type="ARBA" id="ARBA00004141"/>
    </source>
</evidence>
<organism evidence="8 9">
    <name type="scientific">Colletotrichum asianum</name>
    <dbReference type="NCBI Taxonomy" id="702518"/>
    <lineage>
        <taxon>Eukaryota</taxon>
        <taxon>Fungi</taxon>
        <taxon>Dikarya</taxon>
        <taxon>Ascomycota</taxon>
        <taxon>Pezizomycotina</taxon>
        <taxon>Sordariomycetes</taxon>
        <taxon>Hypocreomycetidae</taxon>
        <taxon>Glomerellales</taxon>
        <taxon>Glomerellaceae</taxon>
        <taxon>Colletotrichum</taxon>
        <taxon>Colletotrichum gloeosporioides species complex</taxon>
    </lineage>
</organism>
<keyword evidence="9" id="KW-1185">Reference proteome</keyword>
<protein>
    <submittedName>
        <fullName evidence="8">Major facilitator superfamily transporter</fullName>
    </submittedName>
</protein>
<dbReference type="FunFam" id="1.20.1250.20:FF:000057">
    <property type="entry name" value="MFS general substrate transporter"/>
    <property type="match status" value="1"/>
</dbReference>
<evidence type="ECO:0000256" key="2">
    <source>
        <dbReference type="ARBA" id="ARBA00022448"/>
    </source>
</evidence>
<feature type="transmembrane region" description="Helical" evidence="6">
    <location>
        <begin position="198"/>
        <end position="219"/>
    </location>
</feature>
<dbReference type="SUPFAM" id="SSF103473">
    <property type="entry name" value="MFS general substrate transporter"/>
    <property type="match status" value="1"/>
</dbReference>
<accession>A0A8H3ZUT2</accession>
<keyword evidence="4 6" id="KW-1133">Transmembrane helix</keyword>
<dbReference type="InterPro" id="IPR020846">
    <property type="entry name" value="MFS_dom"/>
</dbReference>
<feature type="transmembrane region" description="Helical" evidence="6">
    <location>
        <begin position="168"/>
        <end position="189"/>
    </location>
</feature>
<feature type="domain" description="Major facilitator superfamily (MFS) profile" evidence="7">
    <location>
        <begin position="66"/>
        <end position="484"/>
    </location>
</feature>
<comment type="subcellular location">
    <subcellularLocation>
        <location evidence="1">Membrane</location>
        <topology evidence="1">Multi-pass membrane protein</topology>
    </subcellularLocation>
</comment>
<evidence type="ECO:0000256" key="6">
    <source>
        <dbReference type="SAM" id="Phobius"/>
    </source>
</evidence>
<evidence type="ECO:0000256" key="5">
    <source>
        <dbReference type="ARBA" id="ARBA00023136"/>
    </source>
</evidence>
<keyword evidence="2" id="KW-0813">Transport</keyword>
<dbReference type="GO" id="GO:0016020">
    <property type="term" value="C:membrane"/>
    <property type="evidence" value="ECO:0007669"/>
    <property type="project" value="UniProtKB-SubCell"/>
</dbReference>
<dbReference type="PANTHER" id="PTHR43791:SF36">
    <property type="entry name" value="TRANSPORTER, PUTATIVE (AFU_ORTHOLOGUE AFUA_6G08340)-RELATED"/>
    <property type="match status" value="1"/>
</dbReference>
<dbReference type="InterPro" id="IPR025870">
    <property type="entry name" value="Glyoxalase-like_dom"/>
</dbReference>
<evidence type="ECO:0000259" key="7">
    <source>
        <dbReference type="PROSITE" id="PS50850"/>
    </source>
</evidence>
<comment type="caution">
    <text evidence="8">The sequence shown here is derived from an EMBL/GenBank/DDBJ whole genome shotgun (WGS) entry which is preliminary data.</text>
</comment>
<dbReference type="InterPro" id="IPR011701">
    <property type="entry name" value="MFS"/>
</dbReference>
<dbReference type="GO" id="GO:0022857">
    <property type="term" value="F:transmembrane transporter activity"/>
    <property type="evidence" value="ECO:0007669"/>
    <property type="project" value="InterPro"/>
</dbReference>
<feature type="transmembrane region" description="Helical" evidence="6">
    <location>
        <begin position="391"/>
        <end position="408"/>
    </location>
</feature>
<gene>
    <name evidence="8" type="ORF">GQ607_005530</name>
</gene>
<evidence type="ECO:0000256" key="3">
    <source>
        <dbReference type="ARBA" id="ARBA00022692"/>
    </source>
</evidence>
<dbReference type="InterPro" id="IPR029068">
    <property type="entry name" value="Glyas_Bleomycin-R_OHBP_Dase"/>
</dbReference>
<dbReference type="EMBL" id="WOWK01000024">
    <property type="protein sequence ID" value="KAF0327341.1"/>
    <property type="molecule type" value="Genomic_DNA"/>
</dbReference>
<evidence type="ECO:0000313" key="9">
    <source>
        <dbReference type="Proteomes" id="UP000434172"/>
    </source>
</evidence>
<dbReference type="Proteomes" id="UP000434172">
    <property type="component" value="Unassembled WGS sequence"/>
</dbReference>
<dbReference type="Pfam" id="PF07690">
    <property type="entry name" value="MFS_1"/>
    <property type="match status" value="1"/>
</dbReference>
<keyword evidence="5 6" id="KW-0472">Membrane</keyword>
<dbReference type="AlphaFoldDB" id="A0A8H3ZUT2"/>
<dbReference type="InterPro" id="IPR036259">
    <property type="entry name" value="MFS_trans_sf"/>
</dbReference>
<dbReference type="Gene3D" id="1.20.1250.20">
    <property type="entry name" value="MFS general substrate transporter like domains"/>
    <property type="match status" value="2"/>
</dbReference>
<dbReference type="PROSITE" id="PS50850">
    <property type="entry name" value="MFS"/>
    <property type="match status" value="1"/>
</dbReference>
<evidence type="ECO:0000313" key="8">
    <source>
        <dbReference type="EMBL" id="KAF0327341.1"/>
    </source>
</evidence>
<dbReference type="OrthoDB" id="2985014at2759"/>
<feature type="transmembrane region" description="Helical" evidence="6">
    <location>
        <begin position="109"/>
        <end position="131"/>
    </location>
</feature>